<feature type="transmembrane region" description="Helical" evidence="1">
    <location>
        <begin position="327"/>
        <end position="346"/>
    </location>
</feature>
<dbReference type="PANTHER" id="PTHR10050">
    <property type="entry name" value="DOLICHYL-PHOSPHATE-MANNOSE--PROTEIN MANNOSYLTRANSFERASE"/>
    <property type="match status" value="1"/>
</dbReference>
<feature type="transmembrane region" description="Helical" evidence="1">
    <location>
        <begin position="352"/>
        <end position="371"/>
    </location>
</feature>
<evidence type="ECO:0000259" key="3">
    <source>
        <dbReference type="Pfam" id="PF16192"/>
    </source>
</evidence>
<sequence>MKQAKRFLPLSLITVFALILRLWNLNKPSGYIFDEIYYAKNAASLISNGVELNNAGEAEFVVHPPLGKWLIGIGIKVFGNNEFGWRISAALIGTVCVVLIFLITQRLFNSFYLSHIAALLLALDGLNLVMSRIALLDIFLLFFVLLIFYFYLANNFWLVGLFLGAATSVKWSGAYLIPIFLILSINLLRHRLLKEYLMRMIQLTLLPLAIYLISWSGWFSSNLGWGRNWAQSQGNSLIPDVVRSFWNYHAEILNFHSGLTEPHSYAANPWSWLILGRPTSFFYESPKNCGASNCSREILAIGTPVLWWAGAIAIAVLIGFWINKRDAISNFIIVGLAATYLPWFLIQGRTTFFFYSVVIAPFLILALIYSFNKFLSAGYSHKWINLFVILVFVNFIYFLPVLMGFEITYAEWLRRMWLPSWI</sequence>
<organism evidence="4">
    <name type="scientific">freshwater metagenome</name>
    <dbReference type="NCBI Taxonomy" id="449393"/>
    <lineage>
        <taxon>unclassified sequences</taxon>
        <taxon>metagenomes</taxon>
        <taxon>ecological metagenomes</taxon>
    </lineage>
</organism>
<feature type="transmembrane region" description="Helical" evidence="1">
    <location>
        <begin position="133"/>
        <end position="152"/>
    </location>
</feature>
<feature type="transmembrane region" description="Helical" evidence="1">
    <location>
        <begin position="383"/>
        <end position="405"/>
    </location>
</feature>
<dbReference type="AlphaFoldDB" id="A0A6J6NPY7"/>
<accession>A0A6J6NPY7</accession>
<dbReference type="Pfam" id="PF13231">
    <property type="entry name" value="PMT_2"/>
    <property type="match status" value="1"/>
</dbReference>
<name>A0A6J6NPY7_9ZZZZ</name>
<feature type="domain" description="Protein O-mannosyl-transferase C-terminal four TM" evidence="3">
    <location>
        <begin position="242"/>
        <end position="421"/>
    </location>
</feature>
<keyword evidence="1" id="KW-1133">Transmembrane helix</keyword>
<proteinExistence type="predicted"/>
<protein>
    <submittedName>
        <fullName evidence="4">Unannotated protein</fullName>
    </submittedName>
</protein>
<evidence type="ECO:0000256" key="1">
    <source>
        <dbReference type="SAM" id="Phobius"/>
    </source>
</evidence>
<evidence type="ECO:0000313" key="4">
    <source>
        <dbReference type="EMBL" id="CAB4686864.1"/>
    </source>
</evidence>
<gene>
    <name evidence="4" type="ORF">UFOPK2362_00732</name>
</gene>
<evidence type="ECO:0000259" key="2">
    <source>
        <dbReference type="Pfam" id="PF13231"/>
    </source>
</evidence>
<dbReference type="InterPro" id="IPR038731">
    <property type="entry name" value="RgtA/B/C-like"/>
</dbReference>
<feature type="transmembrane region" description="Helical" evidence="1">
    <location>
        <begin position="200"/>
        <end position="219"/>
    </location>
</feature>
<reference evidence="4" key="1">
    <citation type="submission" date="2020-05" db="EMBL/GenBank/DDBJ databases">
        <authorList>
            <person name="Chiriac C."/>
            <person name="Salcher M."/>
            <person name="Ghai R."/>
            <person name="Kavagutti S V."/>
        </authorList>
    </citation>
    <scope>NUCLEOTIDE SEQUENCE</scope>
</reference>
<feature type="domain" description="Glycosyltransferase RgtA/B/C/D-like" evidence="2">
    <location>
        <begin position="63"/>
        <end position="211"/>
    </location>
</feature>
<feature type="transmembrane region" description="Helical" evidence="1">
    <location>
        <begin position="6"/>
        <end position="23"/>
    </location>
</feature>
<dbReference type="Pfam" id="PF16192">
    <property type="entry name" value="PMT_4TMC"/>
    <property type="match status" value="1"/>
</dbReference>
<dbReference type="InterPro" id="IPR032421">
    <property type="entry name" value="PMT_4TMC"/>
</dbReference>
<keyword evidence="1" id="KW-0812">Transmembrane</keyword>
<feature type="transmembrane region" description="Helical" evidence="1">
    <location>
        <begin position="83"/>
        <end position="103"/>
    </location>
</feature>
<dbReference type="InterPro" id="IPR027005">
    <property type="entry name" value="PMT-like"/>
</dbReference>
<dbReference type="UniPathway" id="UPA00378"/>
<feature type="transmembrane region" description="Helical" evidence="1">
    <location>
        <begin position="305"/>
        <end position="322"/>
    </location>
</feature>
<feature type="transmembrane region" description="Helical" evidence="1">
    <location>
        <begin position="172"/>
        <end position="188"/>
    </location>
</feature>
<keyword evidence="1" id="KW-0472">Membrane</keyword>
<dbReference type="PANTHER" id="PTHR10050:SF46">
    <property type="entry name" value="PROTEIN O-MANNOSYL-TRANSFERASE 2"/>
    <property type="match status" value="1"/>
</dbReference>
<dbReference type="EMBL" id="CAEZXI010000075">
    <property type="protein sequence ID" value="CAB4686864.1"/>
    <property type="molecule type" value="Genomic_DNA"/>
</dbReference>